<organism evidence="1 2">
    <name type="scientific">Thermoactinomyces vulgaris</name>
    <dbReference type="NCBI Taxonomy" id="2026"/>
    <lineage>
        <taxon>Bacteria</taxon>
        <taxon>Bacillati</taxon>
        <taxon>Bacillota</taxon>
        <taxon>Bacilli</taxon>
        <taxon>Bacillales</taxon>
        <taxon>Thermoactinomycetaceae</taxon>
        <taxon>Thermoactinomyces</taxon>
    </lineage>
</organism>
<dbReference type="Gene3D" id="3.30.559.10">
    <property type="entry name" value="Chloramphenicol acetyltransferase-like domain"/>
    <property type="match status" value="1"/>
</dbReference>
<dbReference type="SUPFAM" id="SSF52777">
    <property type="entry name" value="CoA-dependent acyltransferases"/>
    <property type="match status" value="1"/>
</dbReference>
<dbReference type="InterPro" id="IPR001707">
    <property type="entry name" value="Cmp_AcTrfase"/>
</dbReference>
<evidence type="ECO:0000313" key="2">
    <source>
        <dbReference type="Proteomes" id="UP000641910"/>
    </source>
</evidence>
<dbReference type="Proteomes" id="UP000641910">
    <property type="component" value="Unassembled WGS sequence"/>
</dbReference>
<dbReference type="EMBL" id="JAECVU010000006">
    <property type="protein sequence ID" value="MBH8589199.1"/>
    <property type="molecule type" value="Genomic_DNA"/>
</dbReference>
<protein>
    <submittedName>
        <fullName evidence="1">Type A chloramphenicol O-acetyltransferase</fullName>
    </submittedName>
</protein>
<dbReference type="NCBIfam" id="NF000491">
    <property type="entry name" value="chloram_CatA"/>
    <property type="match status" value="1"/>
</dbReference>
<dbReference type="PANTHER" id="PTHR38474">
    <property type="entry name" value="SLR0299 PROTEIN"/>
    <property type="match status" value="1"/>
</dbReference>
<sequence>MNFHKVNWNEWERKETFHHFLNQQTTFSMTTEIDITALYARIKQKGFKFYPAFLYVVTRVVNSHPAFRMGYNHKREFGCWDQLHPLYTIFDRESEMFSGIWTMAEGDFKAFYRLYLTDVERYGGSGKLFPKTPIPENAFSVSMIPWTSFTGFNLNIHNQRDYLLPIVTAGKWIRHGRSIRLPVALQVHHVVCDGYHAGMFMNAVQEWADHPEEWL</sequence>
<keyword evidence="2" id="KW-1185">Reference proteome</keyword>
<dbReference type="InterPro" id="IPR023213">
    <property type="entry name" value="CAT-like_dom_sf"/>
</dbReference>
<dbReference type="Pfam" id="PF00302">
    <property type="entry name" value="CAT"/>
    <property type="match status" value="1"/>
</dbReference>
<reference evidence="1 2" key="1">
    <citation type="submission" date="2020-12" db="EMBL/GenBank/DDBJ databases">
        <title>WGS of Thermoactinomyces spp.</title>
        <authorList>
            <person name="Cheng K."/>
        </authorList>
    </citation>
    <scope>NUCLEOTIDE SEQUENCE [LARGE SCALE GENOMIC DNA]</scope>
    <source>
        <strain evidence="2">CICC 10650\ACCC 41061</strain>
    </source>
</reference>
<dbReference type="PANTHER" id="PTHR38474:SF2">
    <property type="entry name" value="CHLORAMPHENICOL ACETYLTRANSFERASE"/>
    <property type="match status" value="1"/>
</dbReference>
<name>A0ABS0QIW5_THEVU</name>
<accession>A0ABS0QIW5</accession>
<evidence type="ECO:0000313" key="1">
    <source>
        <dbReference type="EMBL" id="MBH8589199.1"/>
    </source>
</evidence>
<comment type="caution">
    <text evidence="1">The sequence shown here is derived from an EMBL/GenBank/DDBJ whole genome shotgun (WGS) entry which is preliminary data.</text>
</comment>
<proteinExistence type="predicted"/>
<gene>
    <name evidence="1" type="primary">catA</name>
    <name evidence="1" type="ORF">I8U22_10310</name>
</gene>
<dbReference type="PIRSF" id="PIRSF000440">
    <property type="entry name" value="CAT"/>
    <property type="match status" value="1"/>
</dbReference>
<dbReference type="SMART" id="SM01059">
    <property type="entry name" value="CAT"/>
    <property type="match status" value="1"/>
</dbReference>